<evidence type="ECO:0000313" key="1">
    <source>
        <dbReference type="EMBL" id="AFZ13845.1"/>
    </source>
</evidence>
<proteinExistence type="predicted"/>
<dbReference type="Proteomes" id="UP000010472">
    <property type="component" value="Chromosome"/>
</dbReference>
<organism evidence="1 2">
    <name type="scientific">Crinalium epipsammum PCC 9333</name>
    <dbReference type="NCBI Taxonomy" id="1173022"/>
    <lineage>
        <taxon>Bacteria</taxon>
        <taxon>Bacillati</taxon>
        <taxon>Cyanobacteriota</taxon>
        <taxon>Cyanophyceae</taxon>
        <taxon>Gomontiellales</taxon>
        <taxon>Gomontiellaceae</taxon>
        <taxon>Crinalium</taxon>
    </lineage>
</organism>
<keyword evidence="2" id="KW-1185">Reference proteome</keyword>
<dbReference type="PATRIC" id="fig|1173022.3.peg.3254"/>
<reference evidence="1 2" key="1">
    <citation type="submission" date="2012-06" db="EMBL/GenBank/DDBJ databases">
        <title>Finished chromosome of genome of Crinalium epipsammum PCC 9333.</title>
        <authorList>
            <consortium name="US DOE Joint Genome Institute"/>
            <person name="Gugger M."/>
            <person name="Coursin T."/>
            <person name="Rippka R."/>
            <person name="Tandeau De Marsac N."/>
            <person name="Huntemann M."/>
            <person name="Wei C.-L."/>
            <person name="Han J."/>
            <person name="Detter J.C."/>
            <person name="Han C."/>
            <person name="Tapia R."/>
            <person name="Davenport K."/>
            <person name="Daligault H."/>
            <person name="Erkkila T."/>
            <person name="Gu W."/>
            <person name="Munk A.C.C."/>
            <person name="Teshima H."/>
            <person name="Xu Y."/>
            <person name="Chain P."/>
            <person name="Chen A."/>
            <person name="Krypides N."/>
            <person name="Mavromatis K."/>
            <person name="Markowitz V."/>
            <person name="Szeto E."/>
            <person name="Ivanova N."/>
            <person name="Mikhailova N."/>
            <person name="Ovchinnikova G."/>
            <person name="Pagani I."/>
            <person name="Pati A."/>
            <person name="Goodwin L."/>
            <person name="Peters L."/>
            <person name="Pitluck S."/>
            <person name="Woyke T."/>
            <person name="Kerfeld C."/>
        </authorList>
    </citation>
    <scope>NUCLEOTIDE SEQUENCE [LARGE SCALE GENOMIC DNA]</scope>
    <source>
        <strain evidence="1 2">PCC 9333</strain>
    </source>
</reference>
<accession>K9W334</accession>
<dbReference type="HOGENOM" id="CLU_2552541_0_0_3"/>
<gene>
    <name evidence="1" type="ORF">Cri9333_3006</name>
</gene>
<protein>
    <submittedName>
        <fullName evidence="1">Uncharacterized protein</fullName>
    </submittedName>
</protein>
<evidence type="ECO:0000313" key="2">
    <source>
        <dbReference type="Proteomes" id="UP000010472"/>
    </source>
</evidence>
<sequence>MANRVSFISNYDQLGIANQGISIEPSSCNIHFNWYWLMLFRFLGVCSGACVADSSEDSSQGKLDSQGLQHLSKFGVERELWQ</sequence>
<dbReference type="EMBL" id="CP003620">
    <property type="protein sequence ID" value="AFZ13845.1"/>
    <property type="molecule type" value="Genomic_DNA"/>
</dbReference>
<dbReference type="RefSeq" id="WP_015203953.1">
    <property type="nucleotide sequence ID" value="NC_019753.1"/>
</dbReference>
<dbReference type="AlphaFoldDB" id="K9W334"/>
<name>K9W334_9CYAN</name>
<dbReference type="KEGG" id="cep:Cri9333_3006"/>